<organism evidence="2 3">
    <name type="scientific">Sedimenticola thiotaurini</name>
    <dbReference type="NCBI Taxonomy" id="1543721"/>
    <lineage>
        <taxon>Bacteria</taxon>
        <taxon>Pseudomonadati</taxon>
        <taxon>Pseudomonadota</taxon>
        <taxon>Gammaproteobacteria</taxon>
        <taxon>Chromatiales</taxon>
        <taxon>Sedimenticolaceae</taxon>
        <taxon>Sedimenticola</taxon>
    </lineage>
</organism>
<name>A0A558CWA8_9GAMM</name>
<gene>
    <name evidence="2" type="ORF">FHK82_12650</name>
</gene>
<protein>
    <submittedName>
        <fullName evidence="2">PEP-CTERM sorting domain-containing protein</fullName>
    </submittedName>
</protein>
<evidence type="ECO:0000256" key="1">
    <source>
        <dbReference type="SAM" id="SignalP"/>
    </source>
</evidence>
<sequence length="148" mass="16083">MNMQFTRYVLLAILVFSGTARAGVIELDYVADSTLRNVGFDGTQFTGGFTNLESLIPDWSAMSYDVDNNLMYYVADSTLRSVGFDGTQFTGGFTNLESLVPNWNAMSLINDSASTVPVPSTLLLIGLALTCMGFQRFQGRNTGPLAHS</sequence>
<accession>A0A558CWA8</accession>
<dbReference type="EMBL" id="VMRY01000061">
    <property type="protein sequence ID" value="TVT53040.1"/>
    <property type="molecule type" value="Genomic_DNA"/>
</dbReference>
<comment type="caution">
    <text evidence="2">The sequence shown here is derived from an EMBL/GenBank/DDBJ whole genome shotgun (WGS) entry which is preliminary data.</text>
</comment>
<evidence type="ECO:0000313" key="3">
    <source>
        <dbReference type="Proteomes" id="UP000317355"/>
    </source>
</evidence>
<reference evidence="2 3" key="1">
    <citation type="submission" date="2019-07" db="EMBL/GenBank/DDBJ databases">
        <title>The pathways for chlorine oxyanion respiration interact through the shared metabolite chlorate.</title>
        <authorList>
            <person name="Barnum T.P."/>
            <person name="Cheng Y."/>
            <person name="Hill K.A."/>
            <person name="Lucas L.N."/>
            <person name="Carlson H.K."/>
            <person name="Coates J.D."/>
        </authorList>
    </citation>
    <scope>NUCLEOTIDE SEQUENCE [LARGE SCALE GENOMIC DNA]</scope>
    <source>
        <strain evidence="2">BK-3</strain>
    </source>
</reference>
<feature type="signal peptide" evidence="1">
    <location>
        <begin position="1"/>
        <end position="22"/>
    </location>
</feature>
<keyword evidence="1" id="KW-0732">Signal</keyword>
<proteinExistence type="predicted"/>
<dbReference type="AlphaFoldDB" id="A0A558CWA8"/>
<dbReference type="Proteomes" id="UP000317355">
    <property type="component" value="Unassembled WGS sequence"/>
</dbReference>
<evidence type="ECO:0000313" key="2">
    <source>
        <dbReference type="EMBL" id="TVT53040.1"/>
    </source>
</evidence>
<feature type="chain" id="PRO_5022091130" evidence="1">
    <location>
        <begin position="23"/>
        <end position="148"/>
    </location>
</feature>